<protein>
    <submittedName>
        <fullName evidence="1">Uncharacterized protein</fullName>
    </submittedName>
</protein>
<evidence type="ECO:0000313" key="2">
    <source>
        <dbReference type="Proteomes" id="UP000434172"/>
    </source>
</evidence>
<keyword evidence="2" id="KW-1185">Reference proteome</keyword>
<evidence type="ECO:0000313" key="1">
    <source>
        <dbReference type="EMBL" id="KAF0332335.1"/>
    </source>
</evidence>
<name>A0A8H3ZZ94_9PEZI</name>
<reference evidence="1 2" key="1">
    <citation type="submission" date="2019-12" db="EMBL/GenBank/DDBJ databases">
        <title>A genome sequence resource for the geographically widespread anthracnose pathogen Colletotrichum asianum.</title>
        <authorList>
            <person name="Meng Y."/>
        </authorList>
    </citation>
    <scope>NUCLEOTIDE SEQUENCE [LARGE SCALE GENOMIC DNA]</scope>
    <source>
        <strain evidence="1 2">ICMP 18580</strain>
    </source>
</reference>
<dbReference type="EMBL" id="WOWK01000001">
    <property type="protein sequence ID" value="KAF0332335.1"/>
    <property type="molecule type" value="Genomic_DNA"/>
</dbReference>
<gene>
    <name evidence="1" type="ORF">GQ607_000351</name>
</gene>
<sequence>MQYALRAACCVMRAPLPLISPPSTPASLASPRLILTTPHPHHPKVLWHMHMVPPYAVNYLPHHHNIANGRMDGRTASPPPPRREILRIIVHTTQVLATPGRRHALPIPDAALGATATTQAQTQRTGYTTLQTSPVCRDAISDRANDTTR</sequence>
<dbReference type="Proteomes" id="UP000434172">
    <property type="component" value="Unassembled WGS sequence"/>
</dbReference>
<accession>A0A8H3ZZ94</accession>
<proteinExistence type="predicted"/>
<comment type="caution">
    <text evidence="1">The sequence shown here is derived from an EMBL/GenBank/DDBJ whole genome shotgun (WGS) entry which is preliminary data.</text>
</comment>
<organism evidence="1 2">
    <name type="scientific">Colletotrichum asianum</name>
    <dbReference type="NCBI Taxonomy" id="702518"/>
    <lineage>
        <taxon>Eukaryota</taxon>
        <taxon>Fungi</taxon>
        <taxon>Dikarya</taxon>
        <taxon>Ascomycota</taxon>
        <taxon>Pezizomycotina</taxon>
        <taxon>Sordariomycetes</taxon>
        <taxon>Hypocreomycetidae</taxon>
        <taxon>Glomerellales</taxon>
        <taxon>Glomerellaceae</taxon>
        <taxon>Colletotrichum</taxon>
        <taxon>Colletotrichum gloeosporioides species complex</taxon>
    </lineage>
</organism>
<dbReference type="AlphaFoldDB" id="A0A8H3ZZ94"/>